<dbReference type="InterPro" id="IPR015815">
    <property type="entry name" value="HIBADH-related"/>
</dbReference>
<evidence type="ECO:0000259" key="3">
    <source>
        <dbReference type="Pfam" id="PF21761"/>
    </source>
</evidence>
<dbReference type="PIRSF" id="PIRSF000103">
    <property type="entry name" value="HIBADH"/>
    <property type="match status" value="1"/>
</dbReference>
<dbReference type="SUPFAM" id="SSF51735">
    <property type="entry name" value="NAD(P)-binding Rossmann-fold domains"/>
    <property type="match status" value="1"/>
</dbReference>
<dbReference type="AlphaFoldDB" id="A0A150QBS5"/>
<accession>A0A150QBS5</accession>
<evidence type="ECO:0000313" key="5">
    <source>
        <dbReference type="Proteomes" id="UP000075604"/>
    </source>
</evidence>
<reference evidence="4 5" key="1">
    <citation type="submission" date="2014-02" db="EMBL/GenBank/DDBJ databases">
        <title>The small core and large imbalanced accessory genome model reveals a collaborative survival strategy of Sorangium cellulosum strains in nature.</title>
        <authorList>
            <person name="Han K."/>
            <person name="Peng R."/>
            <person name="Blom J."/>
            <person name="Li Y.-Z."/>
        </authorList>
    </citation>
    <scope>NUCLEOTIDE SEQUENCE [LARGE SCALE GENOMIC DNA]</scope>
    <source>
        <strain evidence="4 5">So0157-18</strain>
    </source>
</reference>
<organism evidence="4 5">
    <name type="scientific">Sorangium cellulosum</name>
    <name type="common">Polyangium cellulosum</name>
    <dbReference type="NCBI Taxonomy" id="56"/>
    <lineage>
        <taxon>Bacteria</taxon>
        <taxon>Pseudomonadati</taxon>
        <taxon>Myxococcota</taxon>
        <taxon>Polyangia</taxon>
        <taxon>Polyangiales</taxon>
        <taxon>Polyangiaceae</taxon>
        <taxon>Sorangium</taxon>
    </lineage>
</organism>
<dbReference type="Gene3D" id="1.10.1040.10">
    <property type="entry name" value="N-(1-d-carboxylethyl)-l-norvaline Dehydrogenase, domain 2"/>
    <property type="match status" value="1"/>
</dbReference>
<gene>
    <name evidence="4" type="ORF">BE04_24185</name>
</gene>
<keyword evidence="1" id="KW-0560">Oxidoreductase</keyword>
<dbReference type="Gene3D" id="3.40.50.720">
    <property type="entry name" value="NAD(P)-binding Rossmann-like Domain"/>
    <property type="match status" value="1"/>
</dbReference>
<dbReference type="Pfam" id="PF21761">
    <property type="entry name" value="RedAm-like_C"/>
    <property type="match status" value="1"/>
</dbReference>
<dbReference type="PANTHER" id="PTHR43580">
    <property type="entry name" value="OXIDOREDUCTASE GLYR1-RELATED"/>
    <property type="match status" value="1"/>
</dbReference>
<dbReference type="EMBL" id="JELX01000444">
    <property type="protein sequence ID" value="KYF65342.1"/>
    <property type="molecule type" value="Genomic_DNA"/>
</dbReference>
<dbReference type="InterPro" id="IPR008927">
    <property type="entry name" value="6-PGluconate_DH-like_C_sf"/>
</dbReference>
<evidence type="ECO:0000259" key="2">
    <source>
        <dbReference type="Pfam" id="PF03446"/>
    </source>
</evidence>
<dbReference type="InterPro" id="IPR036291">
    <property type="entry name" value="NAD(P)-bd_dom_sf"/>
</dbReference>
<dbReference type="Proteomes" id="UP000075604">
    <property type="component" value="Unassembled WGS sequence"/>
</dbReference>
<dbReference type="Pfam" id="PF03446">
    <property type="entry name" value="NAD_binding_2"/>
    <property type="match status" value="1"/>
</dbReference>
<dbReference type="GO" id="GO:0016491">
    <property type="term" value="F:oxidoreductase activity"/>
    <property type="evidence" value="ECO:0007669"/>
    <property type="project" value="UniProtKB-KW"/>
</dbReference>
<dbReference type="InterPro" id="IPR048666">
    <property type="entry name" value="RedAm-like_C"/>
</dbReference>
<dbReference type="PANTHER" id="PTHR43580:SF2">
    <property type="entry name" value="CYTOKINE-LIKE NUCLEAR FACTOR N-PAC"/>
    <property type="match status" value="1"/>
</dbReference>
<dbReference type="SUPFAM" id="SSF48179">
    <property type="entry name" value="6-phosphogluconate dehydrogenase C-terminal domain-like"/>
    <property type="match status" value="1"/>
</dbReference>
<evidence type="ECO:0000256" key="1">
    <source>
        <dbReference type="ARBA" id="ARBA00023002"/>
    </source>
</evidence>
<feature type="domain" description="6-phosphogluconate dehydrogenase NADP-binding" evidence="2">
    <location>
        <begin position="3"/>
        <end position="160"/>
    </location>
</feature>
<evidence type="ECO:0000313" key="4">
    <source>
        <dbReference type="EMBL" id="KYF65342.1"/>
    </source>
</evidence>
<dbReference type="GO" id="GO:0050661">
    <property type="term" value="F:NADP binding"/>
    <property type="evidence" value="ECO:0007669"/>
    <property type="project" value="InterPro"/>
</dbReference>
<feature type="domain" description="NADPH-dependent reductive aminase-like C-terminal" evidence="3">
    <location>
        <begin position="164"/>
        <end position="287"/>
    </location>
</feature>
<proteinExistence type="predicted"/>
<name>A0A150QBS5_SORCE</name>
<dbReference type="InterPro" id="IPR013328">
    <property type="entry name" value="6PGD_dom2"/>
</dbReference>
<dbReference type="InterPro" id="IPR051265">
    <property type="entry name" value="HIBADH-related_NP60_sf"/>
</dbReference>
<comment type="caution">
    <text evidence="4">The sequence shown here is derived from an EMBL/GenBank/DDBJ whole genome shotgun (WGS) entry which is preliminary data.</text>
</comment>
<protein>
    <submittedName>
        <fullName evidence="4">3-hydroxyisobutyrate dehydrogenase</fullName>
    </submittedName>
</protein>
<dbReference type="InterPro" id="IPR006115">
    <property type="entry name" value="6PGDH_NADP-bd"/>
</dbReference>
<sequence length="290" mass="29858">MRDVSVIGLGLMGCELARALLRGGFRVTVWNRTSAKAEPLVAEGAALASSVAAAVQASAVVIVCVTDYQATYRALASTDVTSALAGKVLIQLSTGSPDDAREGETWANQRGIEYLDGAILAIPNQIGKPESAILVSGAEPAYRKSKALLESMAGTVTYLGGQVGGASALDLAFLSYLFAGLVGFYHGARICEAEGLRVDHFGAMMAGAAPAIGGMVRRGGDAIHAGDYENPEASLEICAKAMDLLVRQARAARINDELPAFVAGLFRRGVAAGHGSEAPAALIKVLRAGA</sequence>